<keyword evidence="2 6" id="KW-0812">Transmembrane</keyword>
<evidence type="ECO:0000256" key="4">
    <source>
        <dbReference type="ARBA" id="ARBA00023136"/>
    </source>
</evidence>
<keyword evidence="3 6" id="KW-1133">Transmembrane helix</keyword>
<feature type="transmembrane region" description="Helical" evidence="6">
    <location>
        <begin position="439"/>
        <end position="460"/>
    </location>
</feature>
<feature type="transmembrane region" description="Helical" evidence="6">
    <location>
        <begin position="124"/>
        <end position="143"/>
    </location>
</feature>
<feature type="transmembrane region" description="Helical" evidence="6">
    <location>
        <begin position="275"/>
        <end position="295"/>
    </location>
</feature>
<organism evidence="8 9">
    <name type="scientific">Fictibacillus aquaticus</name>
    <dbReference type="NCBI Taxonomy" id="2021314"/>
    <lineage>
        <taxon>Bacteria</taxon>
        <taxon>Bacillati</taxon>
        <taxon>Bacillota</taxon>
        <taxon>Bacilli</taxon>
        <taxon>Bacillales</taxon>
        <taxon>Fictibacillaceae</taxon>
        <taxon>Fictibacillus</taxon>
    </lineage>
</organism>
<feature type="transmembrane region" description="Helical" evidence="6">
    <location>
        <begin position="254"/>
        <end position="270"/>
    </location>
</feature>
<feature type="transmembrane region" description="Helical" evidence="6">
    <location>
        <begin position="71"/>
        <end position="88"/>
    </location>
</feature>
<dbReference type="InterPro" id="IPR051533">
    <property type="entry name" value="WaaL-like"/>
</dbReference>
<keyword evidence="4 6" id="KW-0472">Membrane</keyword>
<dbReference type="PANTHER" id="PTHR37422">
    <property type="entry name" value="TEICHURONIC ACID BIOSYNTHESIS PROTEIN TUAE"/>
    <property type="match status" value="1"/>
</dbReference>
<evidence type="ECO:0000256" key="5">
    <source>
        <dbReference type="SAM" id="MobiDB-lite"/>
    </source>
</evidence>
<feature type="transmembrane region" description="Helical" evidence="6">
    <location>
        <begin position="100"/>
        <end position="118"/>
    </location>
</feature>
<protein>
    <recommendedName>
        <fullName evidence="7">O-antigen ligase-related domain-containing protein</fullName>
    </recommendedName>
</protein>
<evidence type="ECO:0000313" key="9">
    <source>
        <dbReference type="Proteomes" id="UP000215059"/>
    </source>
</evidence>
<feature type="transmembrane region" description="Helical" evidence="6">
    <location>
        <begin position="12"/>
        <end position="42"/>
    </location>
</feature>
<keyword evidence="9" id="KW-1185">Reference proteome</keyword>
<feature type="transmembrane region" description="Helical" evidence="6">
    <location>
        <begin position="466"/>
        <end position="482"/>
    </location>
</feature>
<dbReference type="GO" id="GO:0016020">
    <property type="term" value="C:membrane"/>
    <property type="evidence" value="ECO:0007669"/>
    <property type="project" value="UniProtKB-SubCell"/>
</dbReference>
<dbReference type="Proteomes" id="UP000215059">
    <property type="component" value="Unassembled WGS sequence"/>
</dbReference>
<comment type="caution">
    <text evidence="8">The sequence shown here is derived from an EMBL/GenBank/DDBJ whole genome shotgun (WGS) entry which is preliminary data.</text>
</comment>
<comment type="subcellular location">
    <subcellularLocation>
        <location evidence="1">Membrane</location>
        <topology evidence="1">Multi-pass membrane protein</topology>
    </subcellularLocation>
</comment>
<feature type="region of interest" description="Disordered" evidence="5">
    <location>
        <begin position="313"/>
        <end position="335"/>
    </location>
</feature>
<feature type="transmembrane region" description="Helical" evidence="6">
    <location>
        <begin position="200"/>
        <end position="224"/>
    </location>
</feature>
<feature type="domain" description="O-antigen ligase-related" evidence="7">
    <location>
        <begin position="240"/>
        <end position="421"/>
    </location>
</feature>
<feature type="transmembrane region" description="Helical" evidence="6">
    <location>
        <begin position="231"/>
        <end position="248"/>
    </location>
</feature>
<feature type="compositionally biased region" description="Acidic residues" evidence="5">
    <location>
        <begin position="318"/>
        <end position="330"/>
    </location>
</feature>
<dbReference type="InterPro" id="IPR007016">
    <property type="entry name" value="O-antigen_ligase-rel_domated"/>
</dbReference>
<evidence type="ECO:0000256" key="1">
    <source>
        <dbReference type="ARBA" id="ARBA00004141"/>
    </source>
</evidence>
<evidence type="ECO:0000313" key="8">
    <source>
        <dbReference type="EMBL" id="OYD59761.1"/>
    </source>
</evidence>
<dbReference type="Pfam" id="PF04932">
    <property type="entry name" value="Wzy_C"/>
    <property type="match status" value="1"/>
</dbReference>
<dbReference type="EMBL" id="NOII01000001">
    <property type="protein sequence ID" value="OYD59761.1"/>
    <property type="molecule type" value="Genomic_DNA"/>
</dbReference>
<reference evidence="8 9" key="1">
    <citation type="submission" date="2017-07" db="EMBL/GenBank/DDBJ databases">
        <title>Fictibacillus sp. nov. GDSW-R2A3 Genome sequencing and assembly.</title>
        <authorList>
            <person name="Mayilraj S."/>
        </authorList>
    </citation>
    <scope>NUCLEOTIDE SEQUENCE [LARGE SCALE GENOMIC DNA]</scope>
    <source>
        <strain evidence="8 9">GDSW-R2A3</strain>
    </source>
</reference>
<evidence type="ECO:0000256" key="3">
    <source>
        <dbReference type="ARBA" id="ARBA00022989"/>
    </source>
</evidence>
<proteinExistence type="predicted"/>
<dbReference type="PANTHER" id="PTHR37422:SF13">
    <property type="entry name" value="LIPOPOLYSACCHARIDE BIOSYNTHESIS PROTEIN PA4999-RELATED"/>
    <property type="match status" value="1"/>
</dbReference>
<evidence type="ECO:0000259" key="7">
    <source>
        <dbReference type="Pfam" id="PF04932"/>
    </source>
</evidence>
<sequence>MKVDLKEFAFIFAAIVLVAVSLAVPNQMLALGITGIFAVYAFLKPKNGLLLLIMYFPVRAFLIEVNPGLKGIGDAIILASFLKVLFMQRKELKNIFRFDFIEWAFLGFCAVGAISALLTDVRPVAIIFQLRAFLVAFLLYYIVKRLDITKEDVYKFLWVTVITGLIICLHGIIEKVSVRTLLLPEAWEQKRLTPTNKDRIYGLIGNPNVLSVFLSIVFLLTLVLRSLTDSIKVRWMLFVSLVLTLGVLELTYSRGTFLALGFAFIVYLVLTRRFAIVKTVAIAGVLATVLIYYPANIAAEAYGKTLMQVPYEKKPGEETPEEPQDEEDQSEAEKRLSETFNQSTLELSKKSGRLFVITKGFNVFKDHPVIGTGFATFGDSATKTFSSPIYEDYGITRNIYSDNQYIQIIAQTGAVGVIIFAAFLLGMLYFIWKKRDVNAFALPLLALLLGTFVWGLFYNIWENKTFTVYFFILLGYMFNYHLKRKPIS</sequence>
<evidence type="ECO:0000256" key="2">
    <source>
        <dbReference type="ARBA" id="ARBA00022692"/>
    </source>
</evidence>
<dbReference type="RefSeq" id="WP_094251722.1">
    <property type="nucleotide sequence ID" value="NZ_JBHLXL010000001.1"/>
</dbReference>
<name>A0A235FEL0_9BACL</name>
<feature type="transmembrane region" description="Helical" evidence="6">
    <location>
        <begin position="408"/>
        <end position="432"/>
    </location>
</feature>
<evidence type="ECO:0000256" key="6">
    <source>
        <dbReference type="SAM" id="Phobius"/>
    </source>
</evidence>
<gene>
    <name evidence="8" type="ORF">CGZ90_07735</name>
</gene>
<dbReference type="AlphaFoldDB" id="A0A235FEL0"/>
<accession>A0A235FEL0</accession>
<dbReference type="OrthoDB" id="2957833at2"/>
<feature type="transmembrane region" description="Helical" evidence="6">
    <location>
        <begin position="155"/>
        <end position="173"/>
    </location>
</feature>